<reference evidence="2" key="1">
    <citation type="submission" date="2016-10" db="EMBL/GenBank/DDBJ databases">
        <authorList>
            <person name="Varghese N."/>
            <person name="Submissions S."/>
        </authorList>
    </citation>
    <scope>NUCLEOTIDE SEQUENCE [LARGE SCALE GENOMIC DNA]</scope>
    <source>
        <strain evidence="2">CGMCC 1.6854</strain>
    </source>
</reference>
<accession>A0A1G9YJQ3</accession>
<name>A0A1G9YJQ3_9BACL</name>
<keyword evidence="2" id="KW-1185">Reference proteome</keyword>
<evidence type="ECO:0000313" key="2">
    <source>
        <dbReference type="Proteomes" id="UP000199544"/>
    </source>
</evidence>
<dbReference type="EMBL" id="FNHW01000001">
    <property type="protein sequence ID" value="SDN08713.1"/>
    <property type="molecule type" value="Genomic_DNA"/>
</dbReference>
<dbReference type="OrthoDB" id="2921419at2"/>
<dbReference type="STRING" id="459525.SAMN04488137_3447"/>
<evidence type="ECO:0000313" key="1">
    <source>
        <dbReference type="EMBL" id="SDN08713.1"/>
    </source>
</evidence>
<dbReference type="Proteomes" id="UP000199544">
    <property type="component" value="Unassembled WGS sequence"/>
</dbReference>
<sequence length="118" mass="13350">MSTMAIKILPDGPVSKYIVPIRKSTGLGITDIKNKIENKDLLAETDADDIDEMENLKDLVDDLIKLGANVKIFDSDEFGQGTFNYQEISYEEFKNNIGRLKEILEELQDYDDAVSDED</sequence>
<organism evidence="1 2">
    <name type="scientific">Fictibacillus solisalsi</name>
    <dbReference type="NCBI Taxonomy" id="459525"/>
    <lineage>
        <taxon>Bacteria</taxon>
        <taxon>Bacillati</taxon>
        <taxon>Bacillota</taxon>
        <taxon>Bacilli</taxon>
        <taxon>Bacillales</taxon>
        <taxon>Fictibacillaceae</taxon>
        <taxon>Fictibacillus</taxon>
    </lineage>
</organism>
<dbReference type="RefSeq" id="WP_090236235.1">
    <property type="nucleotide sequence ID" value="NZ_FNHW01000001.1"/>
</dbReference>
<proteinExistence type="predicted"/>
<protein>
    <submittedName>
        <fullName evidence="1">Uncharacterized protein</fullName>
    </submittedName>
</protein>
<gene>
    <name evidence="1" type="ORF">SAMN04488137_3447</name>
</gene>
<dbReference type="AlphaFoldDB" id="A0A1G9YJQ3"/>